<evidence type="ECO:0000313" key="3">
    <source>
        <dbReference type="Proteomes" id="UP000694540"/>
    </source>
</evidence>
<organism evidence="2 3">
    <name type="scientific">Catagonus wagneri</name>
    <name type="common">Chacoan peccary</name>
    <dbReference type="NCBI Taxonomy" id="51154"/>
    <lineage>
        <taxon>Eukaryota</taxon>
        <taxon>Metazoa</taxon>
        <taxon>Chordata</taxon>
        <taxon>Craniata</taxon>
        <taxon>Vertebrata</taxon>
        <taxon>Euteleostomi</taxon>
        <taxon>Mammalia</taxon>
        <taxon>Eutheria</taxon>
        <taxon>Laurasiatheria</taxon>
        <taxon>Artiodactyla</taxon>
        <taxon>Suina</taxon>
        <taxon>Tayassuidae</taxon>
        <taxon>Catagonus</taxon>
    </lineage>
</organism>
<feature type="chain" id="PRO_5033996933" evidence="1">
    <location>
        <begin position="44"/>
        <end position="113"/>
    </location>
</feature>
<reference evidence="2" key="1">
    <citation type="submission" date="2025-08" db="UniProtKB">
        <authorList>
            <consortium name="Ensembl"/>
        </authorList>
    </citation>
    <scope>IDENTIFICATION</scope>
</reference>
<dbReference type="GeneTree" id="ENSGT00940000160264"/>
<evidence type="ECO:0000256" key="1">
    <source>
        <dbReference type="SAM" id="SignalP"/>
    </source>
</evidence>
<evidence type="ECO:0000313" key="2">
    <source>
        <dbReference type="Ensembl" id="ENSCWAP00000020962.1"/>
    </source>
</evidence>
<sequence length="113" mass="12300">MASLRAERAAGGPRLPATRAGRPAALRLLLLLGAVLKPQESLAQHFPTPNYLNSEGLIASFKNAWNRKQKSSNWASPIPWRNGSSLRLTGSTLPTAPWCSPPSLTPQRMCSWP</sequence>
<dbReference type="Proteomes" id="UP000694540">
    <property type="component" value="Unplaced"/>
</dbReference>
<reference evidence="2" key="2">
    <citation type="submission" date="2025-09" db="UniProtKB">
        <authorList>
            <consortium name="Ensembl"/>
        </authorList>
    </citation>
    <scope>IDENTIFICATION</scope>
</reference>
<keyword evidence="3" id="KW-1185">Reference proteome</keyword>
<keyword evidence="1" id="KW-0732">Signal</keyword>
<gene>
    <name evidence="2" type="primary">RAMP2</name>
</gene>
<feature type="signal peptide" evidence="1">
    <location>
        <begin position="1"/>
        <end position="43"/>
    </location>
</feature>
<name>A0A8C3WWS4_9CETA</name>
<proteinExistence type="predicted"/>
<accession>A0A8C3WWS4</accession>
<dbReference type="Ensembl" id="ENSCWAT00000022731.1">
    <property type="protein sequence ID" value="ENSCWAP00000020962.1"/>
    <property type="gene ID" value="ENSCWAG00000015988.1"/>
</dbReference>
<dbReference type="AlphaFoldDB" id="A0A8C3WWS4"/>
<protein>
    <submittedName>
        <fullName evidence="2">Receptor activity modifying protein 2</fullName>
    </submittedName>
</protein>